<evidence type="ECO:0000256" key="4">
    <source>
        <dbReference type="RuleBase" id="RU003719"/>
    </source>
</evidence>
<evidence type="ECO:0000256" key="2">
    <source>
        <dbReference type="ARBA" id="ARBA00023002"/>
    </source>
</evidence>
<dbReference type="Proteomes" id="UP001145050">
    <property type="component" value="Unassembled WGS sequence"/>
</dbReference>
<dbReference type="EMBL" id="JAMQKB010000001">
    <property type="protein sequence ID" value="MDC3423109.1"/>
    <property type="molecule type" value="Genomic_DNA"/>
</dbReference>
<proteinExistence type="inferred from homology"/>
<dbReference type="Gene3D" id="3.40.50.720">
    <property type="entry name" value="NAD(P)-binding Rossmann-like Domain"/>
    <property type="match status" value="2"/>
</dbReference>
<dbReference type="InterPro" id="IPR036291">
    <property type="entry name" value="NAD(P)-bd_dom_sf"/>
</dbReference>
<evidence type="ECO:0000313" key="8">
    <source>
        <dbReference type="Proteomes" id="UP001145050"/>
    </source>
</evidence>
<dbReference type="PANTHER" id="PTHR42789">
    <property type="entry name" value="D-ISOMER SPECIFIC 2-HYDROXYACID DEHYDROGENASE FAMILY PROTEIN (AFU_ORTHOLOGUE AFUA_6G10090)"/>
    <property type="match status" value="1"/>
</dbReference>
<evidence type="ECO:0000313" key="7">
    <source>
        <dbReference type="EMBL" id="MDC3423109.1"/>
    </source>
</evidence>
<name>A0A9X3WTL9_9BACI</name>
<evidence type="ECO:0000259" key="5">
    <source>
        <dbReference type="Pfam" id="PF00389"/>
    </source>
</evidence>
<dbReference type="SUPFAM" id="SSF52283">
    <property type="entry name" value="Formate/glycerate dehydrogenase catalytic domain-like"/>
    <property type="match status" value="1"/>
</dbReference>
<feature type="domain" description="D-isomer specific 2-hydroxyacid dehydrogenase NAD-binding" evidence="6">
    <location>
        <begin position="110"/>
        <end position="286"/>
    </location>
</feature>
<dbReference type="InterPro" id="IPR029753">
    <property type="entry name" value="D-isomer_DH_CS"/>
</dbReference>
<gene>
    <name evidence="7" type="ORF">NC797_01130</name>
</gene>
<keyword evidence="8" id="KW-1185">Reference proteome</keyword>
<dbReference type="PROSITE" id="PS00670">
    <property type="entry name" value="D_2_HYDROXYACID_DH_2"/>
    <property type="match status" value="1"/>
</dbReference>
<dbReference type="InterPro" id="IPR043322">
    <property type="entry name" value="CtBP"/>
</dbReference>
<dbReference type="InterPro" id="IPR050857">
    <property type="entry name" value="D-2-hydroxyacid_DH"/>
</dbReference>
<dbReference type="RefSeq" id="WP_272434761.1">
    <property type="nucleotide sequence ID" value="NZ_JAMQKB010000001.1"/>
</dbReference>
<comment type="similarity">
    <text evidence="1 4">Belongs to the D-isomer specific 2-hydroxyacid dehydrogenase family.</text>
</comment>
<dbReference type="CDD" id="cd05299">
    <property type="entry name" value="CtBP_dh"/>
    <property type="match status" value="1"/>
</dbReference>
<dbReference type="SUPFAM" id="SSF51735">
    <property type="entry name" value="NAD(P)-binding Rossmann-fold domains"/>
    <property type="match status" value="1"/>
</dbReference>
<dbReference type="FunFam" id="3.40.50.720:FF:000203">
    <property type="entry name" value="D-3-phosphoglycerate dehydrogenase (SerA)"/>
    <property type="match status" value="1"/>
</dbReference>
<dbReference type="Pfam" id="PF00389">
    <property type="entry name" value="2-Hacid_dh"/>
    <property type="match status" value="1"/>
</dbReference>
<dbReference type="InterPro" id="IPR006140">
    <property type="entry name" value="D-isomer_DH_NAD-bd"/>
</dbReference>
<comment type="caution">
    <text evidence="7">The sequence shown here is derived from an EMBL/GenBank/DDBJ whole genome shotgun (WGS) entry which is preliminary data.</text>
</comment>
<dbReference type="PANTHER" id="PTHR42789:SF1">
    <property type="entry name" value="D-ISOMER SPECIFIC 2-HYDROXYACID DEHYDROGENASE FAMILY PROTEIN (AFU_ORTHOLOGUE AFUA_6G10090)"/>
    <property type="match status" value="1"/>
</dbReference>
<organism evidence="7 8">
    <name type="scientific">Terrihalobacillus insolitus</name>
    <dbReference type="NCBI Taxonomy" id="2950438"/>
    <lineage>
        <taxon>Bacteria</taxon>
        <taxon>Bacillati</taxon>
        <taxon>Bacillota</taxon>
        <taxon>Bacilli</taxon>
        <taxon>Bacillales</taxon>
        <taxon>Bacillaceae</taxon>
        <taxon>Terrihalobacillus</taxon>
    </lineage>
</organism>
<dbReference type="GO" id="GO:0051287">
    <property type="term" value="F:NAD binding"/>
    <property type="evidence" value="ECO:0007669"/>
    <property type="project" value="InterPro"/>
</dbReference>
<keyword evidence="3" id="KW-0520">NAD</keyword>
<reference evidence="7" key="1">
    <citation type="submission" date="2022-06" db="EMBL/GenBank/DDBJ databases">
        <title>Aquibacillus sp. a new bacterium isolated from soil saline samples.</title>
        <authorList>
            <person name="Galisteo C."/>
            <person name="De La Haba R."/>
            <person name="Sanchez-Porro C."/>
            <person name="Ventosa A."/>
        </authorList>
    </citation>
    <scope>NUCLEOTIDE SEQUENCE</scope>
    <source>
        <strain evidence="7">3ASR75-11</strain>
    </source>
</reference>
<evidence type="ECO:0000259" key="6">
    <source>
        <dbReference type="Pfam" id="PF02826"/>
    </source>
</evidence>
<evidence type="ECO:0000256" key="1">
    <source>
        <dbReference type="ARBA" id="ARBA00005854"/>
    </source>
</evidence>
<feature type="domain" description="D-isomer specific 2-hydroxyacid dehydrogenase catalytic" evidence="5">
    <location>
        <begin position="19"/>
        <end position="318"/>
    </location>
</feature>
<dbReference type="AlphaFoldDB" id="A0A9X3WTL9"/>
<protein>
    <submittedName>
        <fullName evidence="7">C-terminal binding protein</fullName>
    </submittedName>
</protein>
<dbReference type="GO" id="GO:0003714">
    <property type="term" value="F:transcription corepressor activity"/>
    <property type="evidence" value="ECO:0007669"/>
    <property type="project" value="InterPro"/>
</dbReference>
<sequence length="331" mass="36392">MNKYKVVVTDYEYETLALEIKVLEAAGAQLVATQCRTENEIIEAVKDADGIITQYAPISRKVIESLSNCKVISRYGIGFDAIDVKAATEKGILVSNVTDYCLDEVADHAFALLMASARKVVQLNQAVKNGNWDFKIGAPIYRLKGRTLGLIGLGNIPQSLAKKAQAFGLEVIAFDPFVSEAVAQKWNVTLVDLDTLCEQSDFVSVHAPLNEHTQGMVSDQQFSKMKQEAFIINTARGPIIDQNALIRALQQQEIAGAALDVVETEPIAKDNPLVTMDNVILNPHTAWYSEESMLELKQKVAQNVADVLSGFFPSYVVNKDLLETLNLQTKS</sequence>
<accession>A0A9X3WTL9</accession>
<dbReference type="InterPro" id="IPR006139">
    <property type="entry name" value="D-isomer_2_OHA_DH_cat_dom"/>
</dbReference>
<dbReference type="GO" id="GO:0016616">
    <property type="term" value="F:oxidoreductase activity, acting on the CH-OH group of donors, NAD or NADP as acceptor"/>
    <property type="evidence" value="ECO:0007669"/>
    <property type="project" value="InterPro"/>
</dbReference>
<keyword evidence="2 4" id="KW-0560">Oxidoreductase</keyword>
<dbReference type="Pfam" id="PF02826">
    <property type="entry name" value="2-Hacid_dh_C"/>
    <property type="match status" value="1"/>
</dbReference>
<evidence type="ECO:0000256" key="3">
    <source>
        <dbReference type="ARBA" id="ARBA00023027"/>
    </source>
</evidence>